<dbReference type="PANTHER" id="PTHR33144">
    <property type="entry name" value="OS10G0409366 PROTEIN-RELATED"/>
    <property type="match status" value="1"/>
</dbReference>
<proteinExistence type="predicted"/>
<dbReference type="AlphaFoldDB" id="A0ABD1NHI1"/>
<dbReference type="Proteomes" id="UP001603857">
    <property type="component" value="Unassembled WGS sequence"/>
</dbReference>
<sequence length="420" mass="48766">MESTDLEIARNGVITRLGPDASLELTSLTKPLVCFANTTPLSGLDLMYSRTPSTKSWIVMLLYTHGCLNGNPILISLGELILTEIPEASLPTYGPEYYYRESALSDEIETPISVRDPNKAQITLELKMKATDSTEAPEVSQEDEITILHVGRQSTHCWIVEAIDFEETIKKIKVKVIRVNNLPKELRIVEDFDDQGQTIGEAQALLAGFLRTLAADCKLFPMDYDRWSGPSGVPKAYFEDRFETILKPRFYFKSNEATAKRYYKMIMGRKWAANRQNLWNEFNDPTKSRDEIIKNMPIGIDKDQWARFVHYRHKPSTLFFNLFLRNFKLKSCPKSRAKFTVHYRGKLSNKRGVFQEKEKKESTIKEKEKKAKKPEKKERSSVYLKDVQRIHSRQRQYSNQREDSNEDYKYKRTSQEQADE</sequence>
<feature type="compositionally biased region" description="Basic and acidic residues" evidence="1">
    <location>
        <begin position="354"/>
        <end position="380"/>
    </location>
</feature>
<keyword evidence="3" id="KW-1185">Reference proteome</keyword>
<accession>A0ABD1NHI1</accession>
<evidence type="ECO:0000313" key="2">
    <source>
        <dbReference type="EMBL" id="KAL2347416.1"/>
    </source>
</evidence>
<name>A0ABD1NHI1_9FABA</name>
<dbReference type="PANTHER" id="PTHR33144:SF45">
    <property type="entry name" value="TRANSPOSASE TNP1_EN_SPM-LIKE DOMAIN-CONTAINING PROTEIN"/>
    <property type="match status" value="1"/>
</dbReference>
<comment type="caution">
    <text evidence="2">The sequence shown here is derived from an EMBL/GenBank/DDBJ whole genome shotgun (WGS) entry which is preliminary data.</text>
</comment>
<reference evidence="2 3" key="1">
    <citation type="submission" date="2024-08" db="EMBL/GenBank/DDBJ databases">
        <title>Insights into the chromosomal genome structure of Flemingia macrophylla.</title>
        <authorList>
            <person name="Ding Y."/>
            <person name="Zhao Y."/>
            <person name="Bi W."/>
            <person name="Wu M."/>
            <person name="Zhao G."/>
            <person name="Gong Y."/>
            <person name="Li W."/>
            <person name="Zhang P."/>
        </authorList>
    </citation>
    <scope>NUCLEOTIDE SEQUENCE [LARGE SCALE GENOMIC DNA]</scope>
    <source>
        <strain evidence="2">DYQJB</strain>
        <tissue evidence="2">Leaf</tissue>
    </source>
</reference>
<protein>
    <submittedName>
        <fullName evidence="2">Uncharacterized protein</fullName>
    </submittedName>
</protein>
<feature type="region of interest" description="Disordered" evidence="1">
    <location>
        <begin position="354"/>
        <end position="420"/>
    </location>
</feature>
<feature type="compositionally biased region" description="Basic and acidic residues" evidence="1">
    <location>
        <begin position="400"/>
        <end position="414"/>
    </location>
</feature>
<evidence type="ECO:0000313" key="3">
    <source>
        <dbReference type="Proteomes" id="UP001603857"/>
    </source>
</evidence>
<evidence type="ECO:0000256" key="1">
    <source>
        <dbReference type="SAM" id="MobiDB-lite"/>
    </source>
</evidence>
<dbReference type="EMBL" id="JBGMDY010000001">
    <property type="protein sequence ID" value="KAL2347416.1"/>
    <property type="molecule type" value="Genomic_DNA"/>
</dbReference>
<organism evidence="2 3">
    <name type="scientific">Flemingia macrophylla</name>
    <dbReference type="NCBI Taxonomy" id="520843"/>
    <lineage>
        <taxon>Eukaryota</taxon>
        <taxon>Viridiplantae</taxon>
        <taxon>Streptophyta</taxon>
        <taxon>Embryophyta</taxon>
        <taxon>Tracheophyta</taxon>
        <taxon>Spermatophyta</taxon>
        <taxon>Magnoliopsida</taxon>
        <taxon>eudicotyledons</taxon>
        <taxon>Gunneridae</taxon>
        <taxon>Pentapetalae</taxon>
        <taxon>rosids</taxon>
        <taxon>fabids</taxon>
        <taxon>Fabales</taxon>
        <taxon>Fabaceae</taxon>
        <taxon>Papilionoideae</taxon>
        <taxon>50 kb inversion clade</taxon>
        <taxon>NPAAA clade</taxon>
        <taxon>indigoferoid/millettioid clade</taxon>
        <taxon>Phaseoleae</taxon>
        <taxon>Flemingia</taxon>
    </lineage>
</organism>
<gene>
    <name evidence="2" type="ORF">Fmac_001416</name>
</gene>